<feature type="transmembrane region" description="Helical" evidence="1">
    <location>
        <begin position="25"/>
        <end position="46"/>
    </location>
</feature>
<keyword evidence="1" id="KW-0812">Transmembrane</keyword>
<dbReference type="EMBL" id="FRBM01000007">
    <property type="protein sequence ID" value="SHL93569.1"/>
    <property type="molecule type" value="Genomic_DNA"/>
</dbReference>
<keyword evidence="1" id="KW-1133">Transmembrane helix</keyword>
<name>A0A1M7EQ04_9FLAO</name>
<evidence type="ECO:0000256" key="1">
    <source>
        <dbReference type="SAM" id="Phobius"/>
    </source>
</evidence>
<evidence type="ECO:0000313" key="3">
    <source>
        <dbReference type="Proteomes" id="UP000184069"/>
    </source>
</evidence>
<keyword evidence="1" id="KW-0472">Membrane</keyword>
<feature type="transmembrane region" description="Helical" evidence="1">
    <location>
        <begin position="254"/>
        <end position="274"/>
    </location>
</feature>
<reference evidence="2 3" key="1">
    <citation type="submission" date="2016-11" db="EMBL/GenBank/DDBJ databases">
        <authorList>
            <person name="Jaros S."/>
            <person name="Januszkiewicz K."/>
            <person name="Wedrychowicz H."/>
        </authorList>
    </citation>
    <scope>NUCLEOTIDE SEQUENCE [LARGE SCALE GENOMIC DNA]</scope>
    <source>
        <strain evidence="2 3">DSM 27621</strain>
    </source>
</reference>
<dbReference type="Proteomes" id="UP000184069">
    <property type="component" value="Unassembled WGS sequence"/>
</dbReference>
<organism evidence="2 3">
    <name type="scientific">Chryseobacterium contaminans</name>
    <dbReference type="NCBI Taxonomy" id="1423959"/>
    <lineage>
        <taxon>Bacteria</taxon>
        <taxon>Pseudomonadati</taxon>
        <taxon>Bacteroidota</taxon>
        <taxon>Flavobacteriia</taxon>
        <taxon>Flavobacteriales</taxon>
        <taxon>Weeksellaceae</taxon>
        <taxon>Chryseobacterium group</taxon>
        <taxon>Chryseobacterium</taxon>
    </lineage>
</organism>
<accession>A0A1M7EQ04</accession>
<feature type="transmembrane region" description="Helical" evidence="1">
    <location>
        <begin position="66"/>
        <end position="87"/>
    </location>
</feature>
<protein>
    <recommendedName>
        <fullName evidence="4">RING-type E3 ubiquitin transferase</fullName>
    </recommendedName>
</protein>
<evidence type="ECO:0008006" key="4">
    <source>
        <dbReference type="Google" id="ProtNLM"/>
    </source>
</evidence>
<proteinExistence type="predicted"/>
<sequence>MRYTNPKEISNTKLYMENKKKMSTAGYTVLGIVLFCFLYYILWLIFKEKMPLHELLSDINTNYDEYAGRVWYCIPLVILILIFFTILKPSGTKRFLRLQASLPTSKIASLAKGIVEIEGTLIMESPLRSPVNHEECIGYYYTIEDIDKDSDGKNTYTTVHRETQCNIFRIKDATGTIEVQPEGIDLVLLGETNISSTYNKRYKETLLKHGQQMLLVGYADSKNGVPFIRKDEHYKVLGITSSSGISVWNKYQPLLRSFLFTCSIILLIIIYILIQ</sequence>
<gene>
    <name evidence="2" type="ORF">SAMN05444407_107269</name>
</gene>
<dbReference type="STRING" id="1423959.SAMN05444407_107269"/>
<dbReference type="AlphaFoldDB" id="A0A1M7EQ04"/>
<evidence type="ECO:0000313" key="2">
    <source>
        <dbReference type="EMBL" id="SHL93569.1"/>
    </source>
</evidence>